<name>M8BBA0_AEGTA</name>
<protein>
    <submittedName>
        <fullName evidence="1">Uncharacterized protein</fullName>
    </submittedName>
</protein>
<sequence>MEMDEQQARTPPPPAMKKTDGAAPGVVGQGGGGDPSRCFLCVLIGSMVLFATCLTSLAAWAEITYKDPNYSVAITAVSGLDPATDLGRRPVLDPEFNITVGAALQSIIMRPCNGLATTVQVSYRGFQLAWATAPQVCELAGGERTRTTVVARGTRRWRGGGSVGVKSNMRGRSRRLSSMTTALEMDAPPPPATAMDAVAPHVVVGGGDPSEAPGAAEGQQPGNCFTRCRNCKITPCEIAMILVACCFMAFIACTIGILATYKDPNYSVVIGGGPGLDRRPAMEPEFNLTFSIAFRSSVGSACDERATTVQGC</sequence>
<organism evidence="1">
    <name type="scientific">Aegilops tauschii</name>
    <name type="common">Tausch's goatgrass</name>
    <name type="synonym">Aegilops squarrosa</name>
    <dbReference type="NCBI Taxonomy" id="37682"/>
    <lineage>
        <taxon>Eukaryota</taxon>
        <taxon>Viridiplantae</taxon>
        <taxon>Streptophyta</taxon>
        <taxon>Embryophyta</taxon>
        <taxon>Tracheophyta</taxon>
        <taxon>Spermatophyta</taxon>
        <taxon>Magnoliopsida</taxon>
        <taxon>Liliopsida</taxon>
        <taxon>Poales</taxon>
        <taxon>Poaceae</taxon>
        <taxon>BOP clade</taxon>
        <taxon>Pooideae</taxon>
        <taxon>Triticodae</taxon>
        <taxon>Triticeae</taxon>
        <taxon>Triticinae</taxon>
        <taxon>Aegilops</taxon>
    </lineage>
</organism>
<proteinExistence type="predicted"/>
<dbReference type="PANTHER" id="PTHR33994">
    <property type="entry name" value="OS04G0515000 PROTEIN"/>
    <property type="match status" value="1"/>
</dbReference>
<dbReference type="EnsemblPlants" id="EMT10935">
    <property type="protein sequence ID" value="EMT10935"/>
    <property type="gene ID" value="F775_42448"/>
</dbReference>
<accession>M8BBA0</accession>
<reference evidence="1" key="1">
    <citation type="submission" date="2015-06" db="UniProtKB">
        <authorList>
            <consortium name="EnsemblPlants"/>
        </authorList>
    </citation>
    <scope>IDENTIFICATION</scope>
</reference>
<dbReference type="AlphaFoldDB" id="M8BBA0"/>
<evidence type="ECO:0000313" key="1">
    <source>
        <dbReference type="EnsemblPlants" id="EMT10935"/>
    </source>
</evidence>